<proteinExistence type="predicted"/>
<dbReference type="InterPro" id="IPR009057">
    <property type="entry name" value="Homeodomain-like_sf"/>
</dbReference>
<dbReference type="SUPFAM" id="SSF46689">
    <property type="entry name" value="Homeodomain-like"/>
    <property type="match status" value="2"/>
</dbReference>
<evidence type="ECO:0000313" key="6">
    <source>
        <dbReference type="EMBL" id="OLP57532.1"/>
    </source>
</evidence>
<evidence type="ECO:0000256" key="3">
    <source>
        <dbReference type="ARBA" id="ARBA00023159"/>
    </source>
</evidence>
<dbReference type="EMBL" id="MKIO01000017">
    <property type="protein sequence ID" value="OLP57532.1"/>
    <property type="molecule type" value="Genomic_DNA"/>
</dbReference>
<dbReference type="Pfam" id="PF02311">
    <property type="entry name" value="AraC_binding"/>
    <property type="match status" value="1"/>
</dbReference>
<keyword evidence="2" id="KW-0238">DNA-binding</keyword>
<dbReference type="PROSITE" id="PS00041">
    <property type="entry name" value="HTH_ARAC_FAMILY_1"/>
    <property type="match status" value="1"/>
</dbReference>
<dbReference type="Proteomes" id="UP000186143">
    <property type="component" value="Unassembled WGS sequence"/>
</dbReference>
<accession>A0A1Q9AQ53</accession>
<evidence type="ECO:0000259" key="5">
    <source>
        <dbReference type="PROSITE" id="PS01124"/>
    </source>
</evidence>
<gene>
    <name evidence="6" type="ORF">BJF92_23935</name>
</gene>
<evidence type="ECO:0000256" key="2">
    <source>
        <dbReference type="ARBA" id="ARBA00023125"/>
    </source>
</evidence>
<dbReference type="InterPro" id="IPR050204">
    <property type="entry name" value="AraC_XylS_family_regulators"/>
</dbReference>
<dbReference type="InterPro" id="IPR037923">
    <property type="entry name" value="HTH-like"/>
</dbReference>
<dbReference type="InterPro" id="IPR003313">
    <property type="entry name" value="AraC-bd"/>
</dbReference>
<dbReference type="PANTHER" id="PTHR46796:SF2">
    <property type="entry name" value="TRANSCRIPTIONAL REGULATORY PROTEIN"/>
    <property type="match status" value="1"/>
</dbReference>
<dbReference type="InterPro" id="IPR018062">
    <property type="entry name" value="HTH_AraC-typ_CS"/>
</dbReference>
<dbReference type="OrthoDB" id="110167at2"/>
<dbReference type="GO" id="GO:0043565">
    <property type="term" value="F:sequence-specific DNA binding"/>
    <property type="evidence" value="ECO:0007669"/>
    <property type="project" value="InterPro"/>
</dbReference>
<dbReference type="SMART" id="SM00342">
    <property type="entry name" value="HTH_ARAC"/>
    <property type="match status" value="1"/>
</dbReference>
<organism evidence="6 7">
    <name type="scientific">Xaviernesmea rhizosphaerae</name>
    <dbReference type="NCBI Taxonomy" id="1672749"/>
    <lineage>
        <taxon>Bacteria</taxon>
        <taxon>Pseudomonadati</taxon>
        <taxon>Pseudomonadota</taxon>
        <taxon>Alphaproteobacteria</taxon>
        <taxon>Hyphomicrobiales</taxon>
        <taxon>Rhizobiaceae</taxon>
        <taxon>Rhizobium/Agrobacterium group</taxon>
        <taxon>Xaviernesmea</taxon>
    </lineage>
</organism>
<dbReference type="PANTHER" id="PTHR46796">
    <property type="entry name" value="HTH-TYPE TRANSCRIPTIONAL ACTIVATOR RHAS-RELATED"/>
    <property type="match status" value="1"/>
</dbReference>
<protein>
    <recommendedName>
        <fullName evidence="5">HTH araC/xylS-type domain-containing protein</fullName>
    </recommendedName>
</protein>
<dbReference type="Gene3D" id="1.10.10.60">
    <property type="entry name" value="Homeodomain-like"/>
    <property type="match status" value="2"/>
</dbReference>
<evidence type="ECO:0000256" key="4">
    <source>
        <dbReference type="ARBA" id="ARBA00023163"/>
    </source>
</evidence>
<dbReference type="SUPFAM" id="SSF51215">
    <property type="entry name" value="Regulatory protein AraC"/>
    <property type="match status" value="1"/>
</dbReference>
<keyword evidence="4" id="KW-0804">Transcription</keyword>
<dbReference type="Gene3D" id="2.60.120.10">
    <property type="entry name" value="Jelly Rolls"/>
    <property type="match status" value="1"/>
</dbReference>
<sequence>MKHQEFRRHSLCLGGMEAVEARSPHVFGRHMHDQYGIGLILSGAQRSASGRGPVEAGAGDLITVNPGEVHDGAPIGGGRHWCMLYFDPAMLIEATRDLPGTSRGDYRFEAPVMARADLACSFSMLYRRLLSRDAAALAAEEALLLLFGGLGSRTDGPSERNGSLLAQARAAIDDAPEEDHRLARLSAMSGLSRFQFLRAFAAATGLTPHAYLVQRRLMKARRLLARGEPPATTAIACGFADQSHMTRLFRRAYGFTPARFAAASDRQVT</sequence>
<name>A0A1Q9AQ53_9HYPH</name>
<dbReference type="InterPro" id="IPR014710">
    <property type="entry name" value="RmlC-like_jellyroll"/>
</dbReference>
<keyword evidence="3" id="KW-0010">Activator</keyword>
<dbReference type="RefSeq" id="WP_075633017.1">
    <property type="nucleotide sequence ID" value="NZ_MKIO01000017.1"/>
</dbReference>
<evidence type="ECO:0000313" key="7">
    <source>
        <dbReference type="Proteomes" id="UP000186143"/>
    </source>
</evidence>
<dbReference type="STRING" id="1672749.BJF92_23935"/>
<dbReference type="PROSITE" id="PS01124">
    <property type="entry name" value="HTH_ARAC_FAMILY_2"/>
    <property type="match status" value="1"/>
</dbReference>
<dbReference type="AlphaFoldDB" id="A0A1Q9AQ53"/>
<feature type="domain" description="HTH araC/xylS-type" evidence="5">
    <location>
        <begin position="166"/>
        <end position="263"/>
    </location>
</feature>
<reference evidence="6 7" key="1">
    <citation type="submission" date="2016-09" db="EMBL/GenBank/DDBJ databases">
        <title>Rhizobium sp. nov., a novel species isolated from the rice rhizosphere.</title>
        <authorList>
            <person name="Zhao J."/>
            <person name="Zhang X."/>
        </authorList>
    </citation>
    <scope>NUCLEOTIDE SEQUENCE [LARGE SCALE GENOMIC DNA]</scope>
    <source>
        <strain evidence="6 7">MH17</strain>
    </source>
</reference>
<evidence type="ECO:0000256" key="1">
    <source>
        <dbReference type="ARBA" id="ARBA00023015"/>
    </source>
</evidence>
<dbReference type="GO" id="GO:0003700">
    <property type="term" value="F:DNA-binding transcription factor activity"/>
    <property type="evidence" value="ECO:0007669"/>
    <property type="project" value="InterPro"/>
</dbReference>
<keyword evidence="1" id="KW-0805">Transcription regulation</keyword>
<dbReference type="InterPro" id="IPR018060">
    <property type="entry name" value="HTH_AraC"/>
</dbReference>
<comment type="caution">
    <text evidence="6">The sequence shown here is derived from an EMBL/GenBank/DDBJ whole genome shotgun (WGS) entry which is preliminary data.</text>
</comment>
<dbReference type="Pfam" id="PF12833">
    <property type="entry name" value="HTH_18"/>
    <property type="match status" value="1"/>
</dbReference>